<dbReference type="Proteomes" id="UP000025229">
    <property type="component" value="Chromosome"/>
</dbReference>
<evidence type="ECO:0000256" key="1">
    <source>
        <dbReference type="SAM" id="Coils"/>
    </source>
</evidence>
<sequence length="244" mass="27818">MSDERPKGFLSRVFGPVEDDDDRTAVYSSRESGYGDEADDIEVVGDEPIEETGRSFTVERAAEIIKHLPPEVPRSSAVRIVRQTLVAAGIDMEDLARSTEDREDRLDAEIEQREERIEDLRQRTDEEVRELERRIREAREERDSGIAAEERRITTAKSSLEDVQRVRDFFDLPRGGGAQDGLGEADESDRDYAAEGESGFSDETHVIDRSFETDDTTVIRRSDHSQSDWDTRSTGRYGQDENDR</sequence>
<name>A0A023WZ59_RUBRA</name>
<dbReference type="OrthoDB" id="5242648at2"/>
<keyword evidence="5" id="KW-1185">Reference proteome</keyword>
<evidence type="ECO:0000256" key="2">
    <source>
        <dbReference type="SAM" id="MobiDB-lite"/>
    </source>
</evidence>
<accession>A0A023WZ59</accession>
<feature type="coiled-coil region" evidence="1">
    <location>
        <begin position="96"/>
        <end position="148"/>
    </location>
</feature>
<organism evidence="3 5">
    <name type="scientific">Rubrobacter radiotolerans</name>
    <name type="common">Arthrobacter radiotolerans</name>
    <dbReference type="NCBI Taxonomy" id="42256"/>
    <lineage>
        <taxon>Bacteria</taxon>
        <taxon>Bacillati</taxon>
        <taxon>Actinomycetota</taxon>
        <taxon>Rubrobacteria</taxon>
        <taxon>Rubrobacterales</taxon>
        <taxon>Rubrobacteraceae</taxon>
        <taxon>Rubrobacter</taxon>
    </lineage>
</organism>
<feature type="compositionally biased region" description="Basic and acidic residues" evidence="2">
    <location>
        <begin position="202"/>
        <end position="244"/>
    </location>
</feature>
<dbReference type="AlphaFoldDB" id="A0A023WZ59"/>
<dbReference type="STRING" id="42256.RradSPS_0095"/>
<keyword evidence="1" id="KW-0175">Coiled coil</keyword>
<dbReference type="Proteomes" id="UP001281130">
    <property type="component" value="Unassembled WGS sequence"/>
</dbReference>
<evidence type="ECO:0000313" key="4">
    <source>
        <dbReference type="EMBL" id="MDX5892789.1"/>
    </source>
</evidence>
<dbReference type="EMBL" id="CP007514">
    <property type="protein sequence ID" value="AHY45378.1"/>
    <property type="molecule type" value="Genomic_DNA"/>
</dbReference>
<dbReference type="RefSeq" id="WP_038679949.1">
    <property type="nucleotide sequence ID" value="NZ_CP007514.1"/>
</dbReference>
<evidence type="ECO:0000313" key="3">
    <source>
        <dbReference type="EMBL" id="AHY45378.1"/>
    </source>
</evidence>
<reference evidence="4" key="2">
    <citation type="submission" date="2023-11" db="EMBL/GenBank/DDBJ databases">
        <title>MicrobeMod: A computational toolkit for identifying prokaryotic methylation and restriction-modification with nanopore sequencing.</title>
        <authorList>
            <person name="Crits-Christoph A."/>
            <person name="Kang S.C."/>
            <person name="Lee H."/>
            <person name="Ostrov N."/>
        </authorList>
    </citation>
    <scope>NUCLEOTIDE SEQUENCE</scope>
    <source>
        <strain evidence="4">ATCC 51242</strain>
    </source>
</reference>
<proteinExistence type="predicted"/>
<dbReference type="HOGENOM" id="CLU_1137382_0_0_11"/>
<dbReference type="EMBL" id="JAWXXX010000001">
    <property type="protein sequence ID" value="MDX5892789.1"/>
    <property type="molecule type" value="Genomic_DNA"/>
</dbReference>
<feature type="region of interest" description="Disordered" evidence="2">
    <location>
        <begin position="171"/>
        <end position="244"/>
    </location>
</feature>
<dbReference type="KEGG" id="rrd:RradSPS_0095"/>
<evidence type="ECO:0000313" key="5">
    <source>
        <dbReference type="Proteomes" id="UP000025229"/>
    </source>
</evidence>
<reference evidence="3 5" key="1">
    <citation type="submission" date="2014-03" db="EMBL/GenBank/DDBJ databases">
        <title>Complete genome sequence of the Radio-Resistant Rubrobacter radiotolerans RSPS-4.</title>
        <authorList>
            <person name="Egas C.C."/>
            <person name="Barroso C.C."/>
            <person name="Froufe H.J.C."/>
            <person name="Pacheco J.J."/>
            <person name="Albuquerque L.L."/>
            <person name="da Costa M.M.S."/>
        </authorList>
    </citation>
    <scope>NUCLEOTIDE SEQUENCE [LARGE SCALE GENOMIC DNA]</scope>
    <source>
        <strain evidence="3 5">RSPS-4</strain>
    </source>
</reference>
<gene>
    <name evidence="3" type="ORF">RradSPS_0095</name>
    <name evidence="4" type="ORF">SIL72_01985</name>
</gene>
<protein>
    <submittedName>
        <fullName evidence="3">Uncharacterized protein</fullName>
    </submittedName>
</protein>
<feature type="region of interest" description="Disordered" evidence="2">
    <location>
        <begin position="1"/>
        <end position="38"/>
    </location>
</feature>